<dbReference type="InterPro" id="IPR036069">
    <property type="entry name" value="DUF34/NIF3_sf"/>
</dbReference>
<gene>
    <name evidence="4" type="ordered locus">Mpal_1289</name>
</gene>
<feature type="binding site" evidence="3">
    <location>
        <position position="206"/>
    </location>
    <ligand>
        <name>a divalent metal cation</name>
        <dbReference type="ChEBI" id="CHEBI:60240"/>
        <label>1</label>
    </ligand>
</feature>
<evidence type="ECO:0000313" key="5">
    <source>
        <dbReference type="Proteomes" id="UP000002457"/>
    </source>
</evidence>
<dbReference type="SUPFAM" id="SSF102705">
    <property type="entry name" value="NIF3 (NGG1p interacting factor 3)-like"/>
    <property type="match status" value="1"/>
</dbReference>
<name>B8GHL8_METPE</name>
<feature type="binding site" evidence="3">
    <location>
        <position position="65"/>
    </location>
    <ligand>
        <name>a divalent metal cation</name>
        <dbReference type="ChEBI" id="CHEBI:60240"/>
        <label>1</label>
    </ligand>
</feature>
<reference evidence="4 5" key="1">
    <citation type="journal article" date="2015" name="Genome Announc.">
        <title>Complete Genome Sequence of Methanosphaerula palustris E1-9CT, a Hydrogenotrophic Methanogen Isolated from a Minerotrophic Fen Peatland.</title>
        <authorList>
            <person name="Cadillo-Quiroz H."/>
            <person name="Browne P."/>
            <person name="Kyrpides N."/>
            <person name="Woyke T."/>
            <person name="Goodwin L."/>
            <person name="Detter C."/>
            <person name="Yavitt J.B."/>
            <person name="Zinder S.H."/>
        </authorList>
    </citation>
    <scope>NUCLEOTIDE SEQUENCE [LARGE SCALE GENOMIC DNA]</scope>
    <source>
        <strain evidence="5">ATCC BAA-1556 / DSM 19958 / E1-9c</strain>
    </source>
</reference>
<dbReference type="PANTHER" id="PTHR13799:SF14">
    <property type="entry name" value="GTP CYCLOHYDROLASE 1 TYPE 2 HOMOLOG"/>
    <property type="match status" value="1"/>
</dbReference>
<protein>
    <recommendedName>
        <fullName evidence="6">NGG1p interacting factor 3 protein, NIF3</fullName>
    </recommendedName>
</protein>
<evidence type="ECO:0008006" key="6">
    <source>
        <dbReference type="Google" id="ProtNLM"/>
    </source>
</evidence>
<dbReference type="Proteomes" id="UP000002457">
    <property type="component" value="Chromosome"/>
</dbReference>
<dbReference type="EMBL" id="CP001338">
    <property type="protein sequence ID" value="ACL16623.1"/>
    <property type="molecule type" value="Genomic_DNA"/>
</dbReference>
<accession>B8GHL8</accession>
<evidence type="ECO:0000256" key="3">
    <source>
        <dbReference type="PIRSR" id="PIRSR602678-1"/>
    </source>
</evidence>
<dbReference type="Pfam" id="PF01784">
    <property type="entry name" value="DUF34_NIF3"/>
    <property type="match status" value="1"/>
</dbReference>
<evidence type="ECO:0000256" key="1">
    <source>
        <dbReference type="ARBA" id="ARBA00006964"/>
    </source>
</evidence>
<dbReference type="Gene3D" id="3.40.1390.30">
    <property type="entry name" value="NIF3 (NGG1p interacting factor 3)-like"/>
    <property type="match status" value="2"/>
</dbReference>
<dbReference type="FunFam" id="3.40.1390.30:FF:000001">
    <property type="entry name" value="GTP cyclohydrolase 1 type 2"/>
    <property type="match status" value="1"/>
</dbReference>
<dbReference type="AlphaFoldDB" id="B8GHL8"/>
<dbReference type="OrthoDB" id="85198at2157"/>
<dbReference type="GO" id="GO:0005737">
    <property type="term" value="C:cytoplasm"/>
    <property type="evidence" value="ECO:0007669"/>
    <property type="project" value="TreeGrafter"/>
</dbReference>
<keyword evidence="5" id="KW-1185">Reference proteome</keyword>
<dbReference type="eggNOG" id="arCOG04454">
    <property type="taxonomic scope" value="Archaea"/>
</dbReference>
<dbReference type="HOGENOM" id="CLU_037423_2_0_2"/>
<organism evidence="4 5">
    <name type="scientific">Methanosphaerula palustris (strain ATCC BAA-1556 / DSM 19958 / E1-9c)</name>
    <dbReference type="NCBI Taxonomy" id="521011"/>
    <lineage>
        <taxon>Archaea</taxon>
        <taxon>Methanobacteriati</taxon>
        <taxon>Methanobacteriota</taxon>
        <taxon>Stenosarchaea group</taxon>
        <taxon>Methanomicrobia</taxon>
        <taxon>Methanomicrobiales</taxon>
        <taxon>Methanoregulaceae</taxon>
        <taxon>Methanosphaerula</taxon>
    </lineage>
</organism>
<evidence type="ECO:0000313" key="4">
    <source>
        <dbReference type="EMBL" id="ACL16623.1"/>
    </source>
</evidence>
<dbReference type="InterPro" id="IPR002678">
    <property type="entry name" value="DUF34/NIF3"/>
</dbReference>
<feature type="binding site" evidence="3">
    <location>
        <position position="210"/>
    </location>
    <ligand>
        <name>a divalent metal cation</name>
        <dbReference type="ChEBI" id="CHEBI:60240"/>
        <label>1</label>
    </ligand>
</feature>
<dbReference type="GeneID" id="7271149"/>
<dbReference type="GO" id="GO:0046872">
    <property type="term" value="F:metal ion binding"/>
    <property type="evidence" value="ECO:0007669"/>
    <property type="project" value="UniProtKB-KW"/>
</dbReference>
<dbReference type="KEGG" id="mpl:Mpal_1289"/>
<evidence type="ECO:0000256" key="2">
    <source>
        <dbReference type="ARBA" id="ARBA00022723"/>
    </source>
</evidence>
<sequence length="238" mass="25477">MQREALIGQLEEIAPPDGAEPYDAGRIGLIIEGREEIGRICCALDATPKVIDETVQAGADLLVVHHTPLWNPITTVDGPTASLLRAVLSAELNIYVMHTNFDHAPDGINTGLASLLSLTDPEPMSLGLVGTVTLSLSEMVDRLNAGPVRIYGTLDRLERLAVVGGGGFDPCLLAEAKKMGADVFLSSEMKHSVARAAPLPCIESTHYALEAPGMQALAERMNWTYIPDQPELSIFPSL</sequence>
<dbReference type="RefSeq" id="WP_012617942.1">
    <property type="nucleotide sequence ID" value="NC_011832.1"/>
</dbReference>
<feature type="binding site" evidence="3">
    <location>
        <position position="66"/>
    </location>
    <ligand>
        <name>a divalent metal cation</name>
        <dbReference type="ChEBI" id="CHEBI:60240"/>
        <label>1</label>
    </ligand>
</feature>
<keyword evidence="2 3" id="KW-0479">Metal-binding</keyword>
<dbReference type="STRING" id="521011.Mpal_1289"/>
<feature type="binding site" evidence="3">
    <location>
        <position position="102"/>
    </location>
    <ligand>
        <name>a divalent metal cation</name>
        <dbReference type="ChEBI" id="CHEBI:60240"/>
        <label>1</label>
    </ligand>
</feature>
<proteinExistence type="inferred from homology"/>
<dbReference type="PANTHER" id="PTHR13799">
    <property type="entry name" value="NGG1 INTERACTING FACTOR 3"/>
    <property type="match status" value="1"/>
</dbReference>
<comment type="similarity">
    <text evidence="1">Belongs to the GTP cyclohydrolase I type 2/NIF3 family.</text>
</comment>